<dbReference type="InterPro" id="IPR036111">
    <property type="entry name" value="Mal/L-sulfo/L-lacto_DH-like_sf"/>
</dbReference>
<dbReference type="Gene3D" id="1.10.1530.10">
    <property type="match status" value="1"/>
</dbReference>
<evidence type="ECO:0000313" key="3">
    <source>
        <dbReference type="EMBL" id="HEM66793.1"/>
    </source>
</evidence>
<organism evidence="3">
    <name type="scientific">Ignisphaera aggregans</name>
    <dbReference type="NCBI Taxonomy" id="334771"/>
    <lineage>
        <taxon>Archaea</taxon>
        <taxon>Thermoproteota</taxon>
        <taxon>Thermoprotei</taxon>
        <taxon>Desulfurococcales</taxon>
        <taxon>Desulfurococcaceae</taxon>
        <taxon>Ignisphaera</taxon>
    </lineage>
</organism>
<protein>
    <submittedName>
        <fullName evidence="3">Ldh family oxidoreductase</fullName>
    </submittedName>
</protein>
<accession>A0A7J2U3G0</accession>
<dbReference type="EMBL" id="DSEU01000030">
    <property type="protein sequence ID" value="HEM66793.1"/>
    <property type="molecule type" value="Genomic_DNA"/>
</dbReference>
<dbReference type="InterPro" id="IPR043144">
    <property type="entry name" value="Mal/L-sulf/L-lact_DH-like_ah"/>
</dbReference>
<sequence length="344" mass="37337">MVEYVRVYVDELRRFTSECFMKCGVPKGDADIIADHLVLANLRGVDSHGVIRIPVYIEGIKKGYVKSFSESRIIKESMAAVLIDGGGGLGIPIATKATDLAIEKCRSVGLAAVGVRNLGHVGMLAYYTLKIAKNNLIGLVTANGPAIVVPWGGIEPIFGANPMSIAFPTSSRPIVIDMATSAMAHFKILLAALKNEKIPEGVALTKDGKPTTDPREAQLLLPFGGYKGYAIALTIEVLSSILIGGQLSKYIILHGSTQGGFFALAIDPTVFREYSEYLKDIDTLTKFIKSCKPAQGFNEVLLPGELEDKTFEERLRKGIPIDINTWKMLTEVAKELNIELPKTL</sequence>
<evidence type="ECO:0000256" key="1">
    <source>
        <dbReference type="ARBA" id="ARBA00006056"/>
    </source>
</evidence>
<keyword evidence="2" id="KW-0560">Oxidoreductase</keyword>
<comment type="caution">
    <text evidence="3">The sequence shown here is derived from an EMBL/GenBank/DDBJ whole genome shotgun (WGS) entry which is preliminary data.</text>
</comment>
<reference evidence="3" key="1">
    <citation type="journal article" date="2020" name="mSystems">
        <title>Genome- and Community-Level Interaction Insights into Carbon Utilization and Element Cycling Functions of Hydrothermarchaeota in Hydrothermal Sediment.</title>
        <authorList>
            <person name="Zhou Z."/>
            <person name="Liu Y."/>
            <person name="Xu W."/>
            <person name="Pan J."/>
            <person name="Luo Z.H."/>
            <person name="Li M."/>
        </authorList>
    </citation>
    <scope>NUCLEOTIDE SEQUENCE [LARGE SCALE GENOMIC DNA]</scope>
    <source>
        <strain evidence="3">SpSt-125</strain>
    </source>
</reference>
<dbReference type="AlphaFoldDB" id="A0A7J2U3G0"/>
<dbReference type="Pfam" id="PF02615">
    <property type="entry name" value="Ldh_2"/>
    <property type="match status" value="1"/>
</dbReference>
<dbReference type="InterPro" id="IPR003767">
    <property type="entry name" value="Malate/L-lactate_DH-like"/>
</dbReference>
<gene>
    <name evidence="3" type="ORF">ENO26_04390</name>
</gene>
<dbReference type="GO" id="GO:0016491">
    <property type="term" value="F:oxidoreductase activity"/>
    <property type="evidence" value="ECO:0007669"/>
    <property type="project" value="UniProtKB-KW"/>
</dbReference>
<dbReference type="PANTHER" id="PTHR11091:SF0">
    <property type="entry name" value="MALATE DEHYDROGENASE"/>
    <property type="match status" value="1"/>
</dbReference>
<dbReference type="Gene3D" id="3.30.1370.60">
    <property type="entry name" value="Hypothetical oxidoreductase yiak, domain 2"/>
    <property type="match status" value="1"/>
</dbReference>
<comment type="similarity">
    <text evidence="1">Belongs to the LDH2/MDH2 oxidoreductase family.</text>
</comment>
<dbReference type="InterPro" id="IPR043143">
    <property type="entry name" value="Mal/L-sulf/L-lact_DH-like_NADP"/>
</dbReference>
<dbReference type="SUPFAM" id="SSF89733">
    <property type="entry name" value="L-sulfolactate dehydrogenase-like"/>
    <property type="match status" value="1"/>
</dbReference>
<evidence type="ECO:0000256" key="2">
    <source>
        <dbReference type="ARBA" id="ARBA00023002"/>
    </source>
</evidence>
<dbReference type="PANTHER" id="PTHR11091">
    <property type="entry name" value="OXIDOREDUCTASE-RELATED"/>
    <property type="match status" value="1"/>
</dbReference>
<name>A0A7J2U3G0_9CREN</name>
<proteinExistence type="inferred from homology"/>